<sequence>MNRRSLLWTALSTVGAGLLASRANATTADQKPPAKLKVVYHLADADRVNFALGNIQNHFDGVGGPDNVTIALVVLGPALKSFARASTNPDITARVGKFTKAGLQLAACSNTMKAQDVTLDGLLLGFTIADRGGVVRIAELQAQGYLYIRP</sequence>
<dbReference type="SUPFAM" id="SSF75169">
    <property type="entry name" value="DsrEFH-like"/>
    <property type="match status" value="1"/>
</dbReference>
<dbReference type="Proteomes" id="UP000515291">
    <property type="component" value="Chromosome"/>
</dbReference>
<dbReference type="EMBL" id="CP050292">
    <property type="protein sequence ID" value="QND70059.1"/>
    <property type="molecule type" value="Genomic_DNA"/>
</dbReference>
<dbReference type="InterPro" id="IPR027396">
    <property type="entry name" value="DsrEFH-like"/>
</dbReference>
<dbReference type="RefSeq" id="WP_184514521.1">
    <property type="nucleotide sequence ID" value="NZ_CP050292.1"/>
</dbReference>
<dbReference type="PANTHER" id="PTHR37691">
    <property type="entry name" value="BLR3518 PROTEIN"/>
    <property type="match status" value="1"/>
</dbReference>
<name>A0A7G6TTH7_9BRAD</name>
<dbReference type="PANTHER" id="PTHR37691:SF1">
    <property type="entry name" value="BLR3518 PROTEIN"/>
    <property type="match status" value="1"/>
</dbReference>
<proteinExistence type="predicted"/>
<accession>A0A7G6TTH7</accession>
<reference evidence="3" key="1">
    <citation type="journal article" date="2020" name="Mol. Plant Microbe">
        <title>Rhizobial microsymbionts of the narrowly endemic Oxytropis species growing in Kamchatka are characterized by significant genetic diversity and possess a set of genes that are associated with T3SS and T6SS secretion systems and can affect the development of symbiosis.</title>
        <authorList>
            <person name="Safronova V."/>
            <person name="Guro P."/>
            <person name="Sazanova A."/>
            <person name="Kuznetsova I."/>
            <person name="Belimov A."/>
            <person name="Yakubov V."/>
            <person name="Chirak E."/>
            <person name="Afonin A."/>
            <person name="Gogolev Y."/>
            <person name="Andronov E."/>
            <person name="Tikhonovich I."/>
        </authorList>
    </citation>
    <scope>NUCLEOTIDE SEQUENCE [LARGE SCALE GENOMIC DNA]</scope>
    <source>
        <strain evidence="3">581</strain>
    </source>
</reference>
<dbReference type="Gene3D" id="3.40.1260.10">
    <property type="entry name" value="DsrEFH-like"/>
    <property type="match status" value="1"/>
</dbReference>
<evidence type="ECO:0000313" key="2">
    <source>
        <dbReference type="EMBL" id="QND70059.1"/>
    </source>
</evidence>
<evidence type="ECO:0000313" key="3">
    <source>
        <dbReference type="Proteomes" id="UP000515291"/>
    </source>
</evidence>
<dbReference type="AlphaFoldDB" id="A0A7G6TTH7"/>
<feature type="chain" id="PRO_5028895462" evidence="1">
    <location>
        <begin position="26"/>
        <end position="150"/>
    </location>
</feature>
<keyword evidence="1" id="KW-0732">Signal</keyword>
<feature type="signal peptide" evidence="1">
    <location>
        <begin position="1"/>
        <end position="25"/>
    </location>
</feature>
<dbReference type="KEGG" id="trb:HB776_01515"/>
<organism evidence="2 3">
    <name type="scientific">Tardiphaga robiniae</name>
    <dbReference type="NCBI Taxonomy" id="943830"/>
    <lineage>
        <taxon>Bacteria</taxon>
        <taxon>Pseudomonadati</taxon>
        <taxon>Pseudomonadota</taxon>
        <taxon>Alphaproteobacteria</taxon>
        <taxon>Hyphomicrobiales</taxon>
        <taxon>Nitrobacteraceae</taxon>
        <taxon>Tardiphaga</taxon>
    </lineage>
</organism>
<protein>
    <submittedName>
        <fullName evidence="2">Uncharacterized protein</fullName>
    </submittedName>
</protein>
<evidence type="ECO:0000256" key="1">
    <source>
        <dbReference type="SAM" id="SignalP"/>
    </source>
</evidence>
<gene>
    <name evidence="2" type="ORF">HB776_01515</name>
</gene>